<sequence length="292" mass="32915">MIAINGLPGTMIVCEEEVSKGYYELIIDSPDGGRPLREFDPADEADGHADRDPQMFDLLWFPNENKLPYVVKYVEAPAGSEFTIKITKAGQFRQQGHHLACRVYIDGTRNRDGFIEITNILTGDRTIGYKEHRFCFAKLGVVITAENKDLAVQNNMLKDLGVIKIEVYNMGCCTRDRSGLPMAVPAGAPMKVSEAVVKCTGVDCVTRYVTRNFTGKVSEIPTNVFNDRLQRPLAVFELWYRTKDGLMRERIVSRPTTESYQTRQDTKGLAAKTGYKERARQDGRTEIDLTED</sequence>
<dbReference type="PANTHER" id="PTHR36223:SF1">
    <property type="entry name" value="TRANSCRIPTION ELONGATION FACTOR EAF N-TERMINAL DOMAIN-CONTAINING PROTEIN"/>
    <property type="match status" value="1"/>
</dbReference>
<proteinExistence type="predicted"/>
<organism evidence="3 4">
    <name type="scientific">Humicola insolens</name>
    <name type="common">Soft-rot fungus</name>
    <dbReference type="NCBI Taxonomy" id="85995"/>
    <lineage>
        <taxon>Eukaryota</taxon>
        <taxon>Fungi</taxon>
        <taxon>Dikarya</taxon>
        <taxon>Ascomycota</taxon>
        <taxon>Pezizomycotina</taxon>
        <taxon>Sordariomycetes</taxon>
        <taxon>Sordariomycetidae</taxon>
        <taxon>Sordariales</taxon>
        <taxon>Chaetomiaceae</taxon>
        <taxon>Mycothermus</taxon>
    </lineage>
</organism>
<evidence type="ECO:0000313" key="3">
    <source>
        <dbReference type="EMBL" id="KAL1838552.1"/>
    </source>
</evidence>
<dbReference type="PANTHER" id="PTHR36223">
    <property type="entry name" value="BETA-LACTAMASE-TYPE TRANSPEPTIDASE FOLD DOMAIN CONTAINING PROTEIN"/>
    <property type="match status" value="1"/>
</dbReference>
<dbReference type="InterPro" id="IPR057678">
    <property type="entry name" value="DUF7918"/>
</dbReference>
<feature type="compositionally biased region" description="Basic and acidic residues" evidence="1">
    <location>
        <begin position="274"/>
        <end position="292"/>
    </location>
</feature>
<protein>
    <recommendedName>
        <fullName evidence="2">DUF7918 domain-containing protein</fullName>
    </recommendedName>
</protein>
<keyword evidence="4" id="KW-1185">Reference proteome</keyword>
<evidence type="ECO:0000259" key="2">
    <source>
        <dbReference type="Pfam" id="PF25534"/>
    </source>
</evidence>
<dbReference type="EMBL" id="JAZGSY010000208">
    <property type="protein sequence ID" value="KAL1838552.1"/>
    <property type="molecule type" value="Genomic_DNA"/>
</dbReference>
<evidence type="ECO:0000256" key="1">
    <source>
        <dbReference type="SAM" id="MobiDB-lite"/>
    </source>
</evidence>
<name>A0ABR3VA30_HUMIN</name>
<dbReference type="Pfam" id="PF25534">
    <property type="entry name" value="DUF7918"/>
    <property type="match status" value="1"/>
</dbReference>
<reference evidence="3 4" key="1">
    <citation type="journal article" date="2024" name="Commun. Biol.">
        <title>Comparative genomic analysis of thermophilic fungi reveals convergent evolutionary adaptations and gene losses.</title>
        <authorList>
            <person name="Steindorff A.S."/>
            <person name="Aguilar-Pontes M.V."/>
            <person name="Robinson A.J."/>
            <person name="Andreopoulos B."/>
            <person name="LaButti K."/>
            <person name="Kuo A."/>
            <person name="Mondo S."/>
            <person name="Riley R."/>
            <person name="Otillar R."/>
            <person name="Haridas S."/>
            <person name="Lipzen A."/>
            <person name="Grimwood J."/>
            <person name="Schmutz J."/>
            <person name="Clum A."/>
            <person name="Reid I.D."/>
            <person name="Moisan M.C."/>
            <person name="Butler G."/>
            <person name="Nguyen T.T.M."/>
            <person name="Dewar K."/>
            <person name="Conant G."/>
            <person name="Drula E."/>
            <person name="Henrissat B."/>
            <person name="Hansel C."/>
            <person name="Singer S."/>
            <person name="Hutchinson M.I."/>
            <person name="de Vries R.P."/>
            <person name="Natvig D.O."/>
            <person name="Powell A.J."/>
            <person name="Tsang A."/>
            <person name="Grigoriev I.V."/>
        </authorList>
    </citation>
    <scope>NUCLEOTIDE SEQUENCE [LARGE SCALE GENOMIC DNA]</scope>
    <source>
        <strain evidence="3 4">CBS 620.91</strain>
    </source>
</reference>
<accession>A0ABR3VA30</accession>
<feature type="domain" description="DUF7918" evidence="2">
    <location>
        <begin position="67"/>
        <end position="254"/>
    </location>
</feature>
<evidence type="ECO:0000313" key="4">
    <source>
        <dbReference type="Proteomes" id="UP001583172"/>
    </source>
</evidence>
<comment type="caution">
    <text evidence="3">The sequence shown here is derived from an EMBL/GenBank/DDBJ whole genome shotgun (WGS) entry which is preliminary data.</text>
</comment>
<feature type="region of interest" description="Disordered" evidence="1">
    <location>
        <begin position="255"/>
        <end position="292"/>
    </location>
</feature>
<dbReference type="Proteomes" id="UP001583172">
    <property type="component" value="Unassembled WGS sequence"/>
</dbReference>
<gene>
    <name evidence="3" type="ORF">VTJ49DRAFT_2550</name>
</gene>